<reference evidence="2" key="1">
    <citation type="submission" date="2019-12" db="UniProtKB">
        <authorList>
            <consortium name="WormBaseParasite"/>
        </authorList>
    </citation>
    <scope>IDENTIFICATION</scope>
</reference>
<dbReference type="Proteomes" id="UP000046395">
    <property type="component" value="Unassembled WGS sequence"/>
</dbReference>
<evidence type="ECO:0000313" key="2">
    <source>
        <dbReference type="WBParaSite" id="TMUE_1000004451.1"/>
    </source>
</evidence>
<name>A0A5S6QAV2_TRIMR</name>
<dbReference type="SUPFAM" id="SSF56672">
    <property type="entry name" value="DNA/RNA polymerases"/>
    <property type="match status" value="1"/>
</dbReference>
<evidence type="ECO:0000313" key="1">
    <source>
        <dbReference type="Proteomes" id="UP000046395"/>
    </source>
</evidence>
<dbReference type="STRING" id="70415.A0A5S6QAV2"/>
<protein>
    <submittedName>
        <fullName evidence="2">CCHC-type domain-containing protein</fullName>
    </submittedName>
</protein>
<dbReference type="InterPro" id="IPR043502">
    <property type="entry name" value="DNA/RNA_pol_sf"/>
</dbReference>
<sequence length="472" mass="53548">MSVQSRIEEVFRNGLCLRCLRKGHRLSDCSKAQRCAEEGCKAYHHRLLHGTPRLFGIANRKRKPDNPSRANTDQVNVGLATSHRTDTAIVCAVVPVIVHGNGRSVRSFALLDSGSEVSLLSERLARQANLNGPSHYLRFRTVTGESSLTARRTACEILSLDGMARVLIRQMLVIQKLHLGTKIMRLSQIKRQWEHLKDISSPAPTLDRVEMLIGMDVPLAHENFEVKVSPNDLVAPVGILTPFGWTVVGRIPNSCSASGRQEENWVRQHVTREIASTDELMKLFVDDDPLASPTVPGRLTTDERVALDILESTTQFDGQRYTIGLLWKSMSVEQPCNREFALKRFFTNERQMMKDSHTARKYEETIRQYVCDGHARKIAIGDRDTTGWVWYLPHHSVWNSKCTKVRVVFDVSAKHQGMSLSQCLLKGPDYLPNLCGVLLRFRQRKIRISADVECMYHQVGMKREDHSALRFL</sequence>
<accession>A0A5S6QAV2</accession>
<keyword evidence="1" id="KW-1185">Reference proteome</keyword>
<dbReference type="WBParaSite" id="TMUE_1000004451.1">
    <property type="protein sequence ID" value="TMUE_1000004451.1"/>
    <property type="gene ID" value="WBGene00298956"/>
</dbReference>
<proteinExistence type="predicted"/>
<dbReference type="AlphaFoldDB" id="A0A5S6QAV2"/>
<dbReference type="PANTHER" id="PTHR47331:SF5">
    <property type="entry name" value="RIBONUCLEASE H"/>
    <property type="match status" value="1"/>
</dbReference>
<dbReference type="PANTHER" id="PTHR47331">
    <property type="entry name" value="PHD-TYPE DOMAIN-CONTAINING PROTEIN"/>
    <property type="match status" value="1"/>
</dbReference>
<organism evidence="1 2">
    <name type="scientific">Trichuris muris</name>
    <name type="common">Mouse whipworm</name>
    <dbReference type="NCBI Taxonomy" id="70415"/>
    <lineage>
        <taxon>Eukaryota</taxon>
        <taxon>Metazoa</taxon>
        <taxon>Ecdysozoa</taxon>
        <taxon>Nematoda</taxon>
        <taxon>Enoplea</taxon>
        <taxon>Dorylaimia</taxon>
        <taxon>Trichinellida</taxon>
        <taxon>Trichuridae</taxon>
        <taxon>Trichuris</taxon>
    </lineage>
</organism>